<sequence>MNLRAAIHYHDQQITSRSLSKKFGVAEPLTLFAYAKNESVSKEICPNVKLIQVLEGQLKVSTTTNQTLHPNDLITILPKQAHGLVALTDCKFLQLELQQASTKK</sequence>
<dbReference type="Gene3D" id="2.60.120.10">
    <property type="entry name" value="Jelly Rolls"/>
    <property type="match status" value="1"/>
</dbReference>
<dbReference type="SUPFAM" id="SSF51182">
    <property type="entry name" value="RmlC-like cupins"/>
    <property type="match status" value="1"/>
</dbReference>
<proteinExistence type="predicted"/>
<gene>
    <name evidence="1" type="ORF">LREN565_1933</name>
</gene>
<accession>A0A1K2I9A8</accession>
<dbReference type="EMBL" id="LT634362">
    <property type="protein sequence ID" value="SFZ88820.1"/>
    <property type="molecule type" value="Genomic_DNA"/>
</dbReference>
<dbReference type="InterPro" id="IPR011051">
    <property type="entry name" value="RmlC_Cupin_sf"/>
</dbReference>
<evidence type="ECO:0000313" key="1">
    <source>
        <dbReference type="EMBL" id="SFZ88820.1"/>
    </source>
</evidence>
<dbReference type="InterPro" id="IPR014710">
    <property type="entry name" value="RmlC-like_jellyroll"/>
</dbReference>
<protein>
    <submittedName>
        <fullName evidence="1">Uncharacterized conserved protein, contains double-stranded beta-helix domain</fullName>
    </submittedName>
</protein>
<organism evidence="1">
    <name type="scientific">Loigolactobacillus rennini</name>
    <dbReference type="NCBI Taxonomy" id="238013"/>
    <lineage>
        <taxon>Bacteria</taxon>
        <taxon>Bacillati</taxon>
        <taxon>Bacillota</taxon>
        <taxon>Bacilli</taxon>
        <taxon>Lactobacillales</taxon>
        <taxon>Lactobacillaceae</taxon>
        <taxon>Loigolactobacillus</taxon>
    </lineage>
</organism>
<name>A0A1K2I9A8_9LACO</name>
<reference evidence="1" key="1">
    <citation type="submission" date="2016-11" db="EMBL/GenBank/DDBJ databases">
        <authorList>
            <person name="Jaros S."/>
            <person name="Januszkiewicz K."/>
            <person name="Wedrychowicz H."/>
        </authorList>
    </citation>
    <scope>NUCLEOTIDE SEQUENCE</scope>
    <source>
        <strain evidence="1">ACA-DC 565</strain>
    </source>
</reference>
<dbReference type="AlphaFoldDB" id="A0A1K2I9A8"/>